<dbReference type="SUPFAM" id="SSF49899">
    <property type="entry name" value="Concanavalin A-like lectins/glucanases"/>
    <property type="match status" value="3"/>
</dbReference>
<dbReference type="WBParaSite" id="HCON_00106570-00001">
    <property type="protein sequence ID" value="HCON_00106570-00001"/>
    <property type="gene ID" value="HCON_00106570"/>
</dbReference>
<feature type="domain" description="EGF-like" evidence="6">
    <location>
        <begin position="862"/>
        <end position="899"/>
    </location>
</feature>
<dbReference type="PROSITE" id="PS00010">
    <property type="entry name" value="ASX_HYDROXYL"/>
    <property type="match status" value="1"/>
</dbReference>
<protein>
    <submittedName>
        <fullName evidence="8">Neurexin-4</fullName>
    </submittedName>
</protein>
<feature type="signal peptide" evidence="4">
    <location>
        <begin position="1"/>
        <end position="22"/>
    </location>
</feature>
<evidence type="ECO:0000313" key="8">
    <source>
        <dbReference type="WBParaSite" id="HCON_00106570-00001"/>
    </source>
</evidence>
<evidence type="ECO:0000259" key="5">
    <source>
        <dbReference type="PROSITE" id="PS50025"/>
    </source>
</evidence>
<dbReference type="SMART" id="SM00282">
    <property type="entry name" value="LamG"/>
    <property type="match status" value="2"/>
</dbReference>
<dbReference type="CDD" id="cd00054">
    <property type="entry name" value="EGF_CA"/>
    <property type="match status" value="2"/>
</dbReference>
<dbReference type="OrthoDB" id="26719at2759"/>
<keyword evidence="4" id="KW-0732">Signal</keyword>
<dbReference type="Proteomes" id="UP000025227">
    <property type="component" value="Unplaced"/>
</dbReference>
<keyword evidence="1 2" id="KW-1015">Disulfide bond</keyword>
<evidence type="ECO:0000256" key="1">
    <source>
        <dbReference type="ARBA" id="ARBA00023157"/>
    </source>
</evidence>
<dbReference type="InterPro" id="IPR000742">
    <property type="entry name" value="EGF"/>
</dbReference>
<evidence type="ECO:0000256" key="2">
    <source>
        <dbReference type="PROSITE-ProRule" id="PRU00076"/>
    </source>
</evidence>
<keyword evidence="7" id="KW-1185">Reference proteome</keyword>
<sequence length="1160" mass="128750">MRSSKLIPLLLHLYCIVTFVHSECSDVSFSATSAQLGNLKRVQRISVSGHIAAYAVEISISDGEFDTVYQGNGNPLVVYSTLSHVPAWTHVDFLASHLRIKNAYGIDEVDVRSPLLMLTVCDTESPITVFDDSSYLVDTHKAGLVSMYENELTVVFRSYRSGVLFFSVADQGDILIAQIIHGTVHVMFDFGSLSPSHISAGRALDDGRWHELRWLHQFDSVQLAIDGVVLNQTTPTGLYRKLDFHSQIHIGGRPPDEFSEGIETSFTGCMARMQLNSVDLLTFAPRDGGHKCQMSKPPSLTLHEAAKAFIPFSFLPFSFEFRVLPVASVLLDMVDAENNSLLQTTIDDTRTLHLVSNVTRFKQIAHPQINVADGGWHSFSLRIRGARLEVEIDGYTVLWLEGQEVRRISASLTSLVLSSVGCYRSTTIDFGKVYVEGTVIRGRCEMVDRCLPSQCENDGVCHQTTLADYSCTCTEGHYGKNCHSSNLPRSCEEWWSARGNRTRLPIAGRNVTIDLDGGGPMKSMRVVCKMMKDDMGVDVIATILEHDLKRPIFVTGDNNPGVVKKALLYGVTTEQMDRLVEGFESCSQYMRFSCRGGARLMTQGDERSPSSWYATRSDKHGLQWGDAPPYSRMCSCATNGTCLHNRMCNCDSGEDATDEGVNPYAQLLPVTGLFLGGTTKTSSIEVEIGPLICNRRVSFESVTFSDRNARITGVRSLSSRTFDLLLQAKFSHTHMSLFTWESADALHWLHLYIQEGKFVGEIVNGGETAQVVTDSIYNDGKWHTIYWEADSNGMRLRVDGKTSETNATLILPNAHQWTIGSRTERGLSGYAGVIRSVHLSGEELTLSSIVRKDYDKGVHIGEEGYCRVGLCKNGGVCVDKYDGYTCDCTQTPFGGNDCNKEYSMFVPAGSFLQIPWQNPAHTNNCHQIAIQTSITNVSLVKSKALFAESTFNMSINPRGHLTLSVYDGFFFNHRDSEKRWNLSDNIMHDIAFCASETSFNLTIDGEPSIHFEGNWTFFQSFNVWTFMDRNFTGCVSRMRVGSSFPLKNPKAARLKHSGRIRFGSCSMDVIDTRQPSARTPDDEGIHIHAIAHAKHHLISVTSIVGLAVAGILALLLAILVCYMRSRPEGVYKTNEGEYSPSRSEEPLVNGMPAGGKEYFC</sequence>
<keyword evidence="2" id="KW-0245">EGF-like domain</keyword>
<evidence type="ECO:0000313" key="7">
    <source>
        <dbReference type="Proteomes" id="UP000025227"/>
    </source>
</evidence>
<organism evidence="7 8">
    <name type="scientific">Haemonchus contortus</name>
    <name type="common">Barber pole worm</name>
    <dbReference type="NCBI Taxonomy" id="6289"/>
    <lineage>
        <taxon>Eukaryota</taxon>
        <taxon>Metazoa</taxon>
        <taxon>Ecdysozoa</taxon>
        <taxon>Nematoda</taxon>
        <taxon>Chromadorea</taxon>
        <taxon>Rhabditida</taxon>
        <taxon>Rhabditina</taxon>
        <taxon>Rhabditomorpha</taxon>
        <taxon>Strongyloidea</taxon>
        <taxon>Trichostrongylidae</taxon>
        <taxon>Haemonchus</taxon>
    </lineage>
</organism>
<accession>A0A7I4YIL6</accession>
<keyword evidence="3" id="KW-1133">Transmembrane helix</keyword>
<dbReference type="PROSITE" id="PS50025">
    <property type="entry name" value="LAM_G_DOMAIN"/>
    <property type="match status" value="2"/>
</dbReference>
<feature type="transmembrane region" description="Helical" evidence="3">
    <location>
        <begin position="1097"/>
        <end position="1122"/>
    </location>
</feature>
<dbReference type="InterPro" id="IPR013320">
    <property type="entry name" value="ConA-like_dom_sf"/>
</dbReference>
<feature type="domain" description="EGF-like" evidence="6">
    <location>
        <begin position="446"/>
        <end position="483"/>
    </location>
</feature>
<dbReference type="InterPro" id="IPR050372">
    <property type="entry name" value="Neurexin-related_CASP"/>
</dbReference>
<dbReference type="Gene3D" id="2.60.120.1000">
    <property type="match status" value="1"/>
</dbReference>
<dbReference type="PROSITE" id="PS00022">
    <property type="entry name" value="EGF_1"/>
    <property type="match status" value="1"/>
</dbReference>
<dbReference type="SMART" id="SM00181">
    <property type="entry name" value="EGF"/>
    <property type="match status" value="2"/>
</dbReference>
<dbReference type="Gene3D" id="2.10.25.10">
    <property type="entry name" value="Laminin"/>
    <property type="match status" value="1"/>
</dbReference>
<dbReference type="Gene3D" id="2.60.120.200">
    <property type="match status" value="3"/>
</dbReference>
<feature type="domain" description="Laminin G" evidence="5">
    <location>
        <begin position="698"/>
        <end position="866"/>
    </location>
</feature>
<evidence type="ECO:0000259" key="6">
    <source>
        <dbReference type="PROSITE" id="PS50026"/>
    </source>
</evidence>
<dbReference type="CDD" id="cd00110">
    <property type="entry name" value="LamG"/>
    <property type="match status" value="2"/>
</dbReference>
<dbReference type="OMA" id="KNCHTTD"/>
<dbReference type="GO" id="GO:0016020">
    <property type="term" value="C:membrane"/>
    <property type="evidence" value="ECO:0007669"/>
    <property type="project" value="UniProtKB-SubCell"/>
</dbReference>
<feature type="domain" description="Laminin G" evidence="5">
    <location>
        <begin position="126"/>
        <end position="292"/>
    </location>
</feature>
<name>A0A7I4YIL6_HAECO</name>
<comment type="caution">
    <text evidence="2">Lacks conserved residue(s) required for the propagation of feature annotation.</text>
</comment>
<dbReference type="InterPro" id="IPR001791">
    <property type="entry name" value="Laminin_G"/>
</dbReference>
<dbReference type="PANTHER" id="PTHR15036">
    <property type="entry name" value="PIKACHURIN-LIKE PROTEIN"/>
    <property type="match status" value="1"/>
</dbReference>
<evidence type="ECO:0000256" key="3">
    <source>
        <dbReference type="SAM" id="Phobius"/>
    </source>
</evidence>
<keyword evidence="3" id="KW-0472">Membrane</keyword>
<keyword evidence="3" id="KW-0812">Transmembrane</keyword>
<dbReference type="PANTHER" id="PTHR15036:SF49">
    <property type="entry name" value="AXOTACTIN"/>
    <property type="match status" value="1"/>
</dbReference>
<feature type="disulfide bond" evidence="2">
    <location>
        <begin position="473"/>
        <end position="482"/>
    </location>
</feature>
<proteinExistence type="predicted"/>
<dbReference type="PROSITE" id="PS50026">
    <property type="entry name" value="EGF_3"/>
    <property type="match status" value="2"/>
</dbReference>
<dbReference type="InterPro" id="IPR000152">
    <property type="entry name" value="EGF-type_Asp/Asn_hydroxyl_site"/>
</dbReference>
<reference evidence="8" key="1">
    <citation type="submission" date="2020-12" db="UniProtKB">
        <authorList>
            <consortium name="WormBaseParasite"/>
        </authorList>
    </citation>
    <scope>IDENTIFICATION</scope>
    <source>
        <strain evidence="8">MHco3</strain>
    </source>
</reference>
<feature type="chain" id="PRO_5029553751" evidence="4">
    <location>
        <begin position="23"/>
        <end position="1160"/>
    </location>
</feature>
<dbReference type="AlphaFoldDB" id="A0A7I4YIL6"/>
<dbReference type="Pfam" id="PF02210">
    <property type="entry name" value="Laminin_G_2"/>
    <property type="match status" value="2"/>
</dbReference>
<evidence type="ECO:0000256" key="4">
    <source>
        <dbReference type="SAM" id="SignalP"/>
    </source>
</evidence>